<name>A0A5N5LH18_9ROSI</name>
<dbReference type="CDD" id="cd22933">
    <property type="entry name" value="HFD_HFI1"/>
    <property type="match status" value="1"/>
</dbReference>
<reference evidence="3" key="1">
    <citation type="journal article" date="2019" name="Gigascience">
        <title>De novo genome assembly of the endangered Acer yangbiense, a plant species with extremely small populations endemic to Yunnan Province, China.</title>
        <authorList>
            <person name="Yang J."/>
            <person name="Wariss H.M."/>
            <person name="Tao L."/>
            <person name="Zhang R."/>
            <person name="Yun Q."/>
            <person name="Hollingsworth P."/>
            <person name="Dao Z."/>
            <person name="Luo G."/>
            <person name="Guo H."/>
            <person name="Ma Y."/>
            <person name="Sun W."/>
        </authorList>
    </citation>
    <scope>NUCLEOTIDE SEQUENCE [LARGE SCALE GENOMIC DNA]</scope>
    <source>
        <strain evidence="3">cv. br00</strain>
    </source>
</reference>
<organism evidence="2 3">
    <name type="scientific">Salix brachista</name>
    <dbReference type="NCBI Taxonomy" id="2182728"/>
    <lineage>
        <taxon>Eukaryota</taxon>
        <taxon>Viridiplantae</taxon>
        <taxon>Streptophyta</taxon>
        <taxon>Embryophyta</taxon>
        <taxon>Tracheophyta</taxon>
        <taxon>Spermatophyta</taxon>
        <taxon>Magnoliopsida</taxon>
        <taxon>eudicotyledons</taxon>
        <taxon>Gunneridae</taxon>
        <taxon>Pentapetalae</taxon>
        <taxon>rosids</taxon>
        <taxon>fabids</taxon>
        <taxon>Malpighiales</taxon>
        <taxon>Salicaceae</taxon>
        <taxon>Saliceae</taxon>
        <taxon>Salix</taxon>
    </lineage>
</organism>
<evidence type="ECO:0000256" key="1">
    <source>
        <dbReference type="SAM" id="MobiDB-lite"/>
    </source>
</evidence>
<evidence type="ECO:0000313" key="2">
    <source>
        <dbReference type="EMBL" id="KAB5541256.1"/>
    </source>
</evidence>
<dbReference type="GO" id="GO:0003713">
    <property type="term" value="F:transcription coactivator activity"/>
    <property type="evidence" value="ECO:0007669"/>
    <property type="project" value="TreeGrafter"/>
</dbReference>
<keyword evidence="3" id="KW-1185">Reference proteome</keyword>
<dbReference type="GO" id="GO:0000124">
    <property type="term" value="C:SAGA complex"/>
    <property type="evidence" value="ECO:0007669"/>
    <property type="project" value="TreeGrafter"/>
</dbReference>
<feature type="compositionally biased region" description="Basic and acidic residues" evidence="1">
    <location>
        <begin position="116"/>
        <end position="126"/>
    </location>
</feature>
<proteinExistence type="predicted"/>
<dbReference type="PANTHER" id="PTHR21277">
    <property type="entry name" value="TRANSCRIPTIONAL ADAPTER 1"/>
    <property type="match status" value="1"/>
</dbReference>
<dbReference type="InterPro" id="IPR024738">
    <property type="entry name" value="Hfi1/Tada1"/>
</dbReference>
<sequence length="397" mass="44116">MRVNTLELKSLIVKKIGRQRADKYFFQLTRLLNLKITKCEFDKFCVGIIGRENIPLHNRFIQSILKNACCSKVPPPQSAKRAGSNHTVTNGYQRNNHQSLYGDAFPSSPRKVRSPVNRDCKFRDRPSPLGPLGKPQSVECEELIARGQEQQSATELLSLGSRPPVEVVSVEEGEEVDQMAGSPSVQSRSPVTAPLGISMNFGSRKALSNAFLCNNHLKRNCLNSCELPDTRSLKSRLEQKLEMEGISVSLDCVNLLNNGLDAYLNRLIEPCMALAVSRHGKESLKKASGQFIPGLNGMLPGKYMQGETKSVYASMLDFRVSMESNPQILGEYWPTQLEKISSHGFSSGTLLIVTVVRAKDRKWCCSFSSGTLPIVTVVRAKDRKWTEFDKKVPAVPS</sequence>
<comment type="caution">
    <text evidence="2">The sequence shown here is derived from an EMBL/GenBank/DDBJ whole genome shotgun (WGS) entry which is preliminary data.</text>
</comment>
<feature type="region of interest" description="Disordered" evidence="1">
    <location>
        <begin position="75"/>
        <end position="134"/>
    </location>
</feature>
<dbReference type="AlphaFoldDB" id="A0A5N5LH18"/>
<dbReference type="PANTHER" id="PTHR21277:SF44">
    <property type="entry name" value="TRANSCRIPTIONAL REGULATOR OF RNA POLII, SAGA, SUBUNIT"/>
    <property type="match status" value="1"/>
</dbReference>
<dbReference type="GO" id="GO:0006357">
    <property type="term" value="P:regulation of transcription by RNA polymerase II"/>
    <property type="evidence" value="ECO:0007669"/>
    <property type="project" value="TreeGrafter"/>
</dbReference>
<dbReference type="Proteomes" id="UP000326939">
    <property type="component" value="Chromosome 9"/>
</dbReference>
<evidence type="ECO:0000313" key="3">
    <source>
        <dbReference type="Proteomes" id="UP000326939"/>
    </source>
</evidence>
<feature type="compositionally biased region" description="Polar residues" evidence="1">
    <location>
        <begin position="84"/>
        <end position="99"/>
    </location>
</feature>
<gene>
    <name evidence="2" type="ORF">DKX38_014230</name>
</gene>
<dbReference type="Pfam" id="PF12767">
    <property type="entry name" value="SAGA-Tad1"/>
    <property type="match status" value="1"/>
</dbReference>
<evidence type="ECO:0008006" key="4">
    <source>
        <dbReference type="Google" id="ProtNLM"/>
    </source>
</evidence>
<accession>A0A5N5LH18</accession>
<protein>
    <recommendedName>
        <fullName evidence="4">Transcriptional coactivator Hfi1/Transcriptional adapter 1</fullName>
    </recommendedName>
</protein>
<dbReference type="EMBL" id="VDCV01000009">
    <property type="protein sequence ID" value="KAB5541256.1"/>
    <property type="molecule type" value="Genomic_DNA"/>
</dbReference>